<dbReference type="Proteomes" id="UP001374579">
    <property type="component" value="Unassembled WGS sequence"/>
</dbReference>
<name>A0AAN9B0X7_9CAEN</name>
<evidence type="ECO:0000313" key="5">
    <source>
        <dbReference type="Proteomes" id="UP001374579"/>
    </source>
</evidence>
<dbReference type="GO" id="GO:0003723">
    <property type="term" value="F:RNA binding"/>
    <property type="evidence" value="ECO:0007669"/>
    <property type="project" value="UniProtKB-UniRule"/>
</dbReference>
<accession>A0AAN9B0X7</accession>
<dbReference type="SUPFAM" id="SSF54928">
    <property type="entry name" value="RNA-binding domain, RBD"/>
    <property type="match status" value="1"/>
</dbReference>
<organism evidence="4 5">
    <name type="scientific">Littorina saxatilis</name>
    <dbReference type="NCBI Taxonomy" id="31220"/>
    <lineage>
        <taxon>Eukaryota</taxon>
        <taxon>Metazoa</taxon>
        <taxon>Spiralia</taxon>
        <taxon>Lophotrochozoa</taxon>
        <taxon>Mollusca</taxon>
        <taxon>Gastropoda</taxon>
        <taxon>Caenogastropoda</taxon>
        <taxon>Littorinimorpha</taxon>
        <taxon>Littorinoidea</taxon>
        <taxon>Littorinidae</taxon>
        <taxon>Littorina</taxon>
    </lineage>
</organism>
<keyword evidence="1" id="KW-0694">RNA-binding</keyword>
<protein>
    <recommendedName>
        <fullName evidence="3">RRM domain-containing protein</fullName>
    </recommendedName>
</protein>
<comment type="caution">
    <text evidence="4">The sequence shown here is derived from an EMBL/GenBank/DDBJ whole genome shotgun (WGS) entry which is preliminary data.</text>
</comment>
<evidence type="ECO:0000259" key="3">
    <source>
        <dbReference type="PROSITE" id="PS50102"/>
    </source>
</evidence>
<dbReference type="Gene3D" id="3.30.70.330">
    <property type="match status" value="1"/>
</dbReference>
<dbReference type="AlphaFoldDB" id="A0AAN9B0X7"/>
<reference evidence="4 5" key="1">
    <citation type="submission" date="2024-02" db="EMBL/GenBank/DDBJ databases">
        <title>Chromosome-scale genome assembly of the rough periwinkle Littorina saxatilis.</title>
        <authorList>
            <person name="De Jode A."/>
            <person name="Faria R."/>
            <person name="Formenti G."/>
            <person name="Sims Y."/>
            <person name="Smith T.P."/>
            <person name="Tracey A."/>
            <person name="Wood J.M.D."/>
            <person name="Zagrodzka Z.B."/>
            <person name="Johannesson K."/>
            <person name="Butlin R.K."/>
            <person name="Leder E.H."/>
        </authorList>
    </citation>
    <scope>NUCLEOTIDE SEQUENCE [LARGE SCALE GENOMIC DNA]</scope>
    <source>
        <strain evidence="4">Snail1</strain>
        <tissue evidence="4">Muscle</tissue>
    </source>
</reference>
<sequence>MAAVLQNGVLDHHHLALQTHHHRHALSMPPPHSHTPAGHLGHALGGPAGSGTVPMKDHDAVKLFVGQIPRNLEEKDLRPIFEEFGQIYELTVLKDRFTGMHKGQ</sequence>
<dbReference type="Pfam" id="PF00076">
    <property type="entry name" value="RRM_1"/>
    <property type="match status" value="1"/>
</dbReference>
<evidence type="ECO:0000256" key="1">
    <source>
        <dbReference type="PROSITE-ProRule" id="PRU00176"/>
    </source>
</evidence>
<feature type="region of interest" description="Disordered" evidence="2">
    <location>
        <begin position="25"/>
        <end position="52"/>
    </location>
</feature>
<keyword evidence="5" id="KW-1185">Reference proteome</keyword>
<feature type="domain" description="RRM" evidence="3">
    <location>
        <begin position="61"/>
        <end position="104"/>
    </location>
</feature>
<dbReference type="InterPro" id="IPR035979">
    <property type="entry name" value="RBD_domain_sf"/>
</dbReference>
<dbReference type="EMBL" id="JBAMIC010000014">
    <property type="protein sequence ID" value="KAK7096591.1"/>
    <property type="molecule type" value="Genomic_DNA"/>
</dbReference>
<gene>
    <name evidence="4" type="ORF">V1264_005868</name>
</gene>
<proteinExistence type="predicted"/>
<dbReference type="InterPro" id="IPR000504">
    <property type="entry name" value="RRM_dom"/>
</dbReference>
<evidence type="ECO:0000256" key="2">
    <source>
        <dbReference type="SAM" id="MobiDB-lite"/>
    </source>
</evidence>
<dbReference type="PROSITE" id="PS50102">
    <property type="entry name" value="RRM"/>
    <property type="match status" value="1"/>
</dbReference>
<dbReference type="InterPro" id="IPR012677">
    <property type="entry name" value="Nucleotide-bd_a/b_plait_sf"/>
</dbReference>
<evidence type="ECO:0000313" key="4">
    <source>
        <dbReference type="EMBL" id="KAK7096591.1"/>
    </source>
</evidence>